<keyword evidence="3 6" id="KW-0812">Transmembrane</keyword>
<dbReference type="RefSeq" id="WP_021686843.1">
    <property type="nucleotide sequence ID" value="NZ_KI260561.1"/>
</dbReference>
<keyword evidence="8" id="KW-1185">Reference proteome</keyword>
<evidence type="ECO:0000256" key="5">
    <source>
        <dbReference type="ARBA" id="ARBA00023136"/>
    </source>
</evidence>
<dbReference type="Proteomes" id="UP000016649">
    <property type="component" value="Unassembled WGS sequence"/>
</dbReference>
<proteinExistence type="predicted"/>
<feature type="transmembrane region" description="Helical" evidence="6">
    <location>
        <begin position="141"/>
        <end position="159"/>
    </location>
</feature>
<dbReference type="PANTHER" id="PTHR47089">
    <property type="entry name" value="ABC TRANSPORTER, PERMEASE PROTEIN"/>
    <property type="match status" value="1"/>
</dbReference>
<keyword evidence="4 6" id="KW-1133">Transmembrane helix</keyword>
<evidence type="ECO:0000313" key="7">
    <source>
        <dbReference type="EMBL" id="ERJ94087.1"/>
    </source>
</evidence>
<evidence type="ECO:0000256" key="4">
    <source>
        <dbReference type="ARBA" id="ARBA00022989"/>
    </source>
</evidence>
<comment type="subcellular location">
    <subcellularLocation>
        <location evidence="1">Cell membrane</location>
        <topology evidence="1">Multi-pass membrane protein</topology>
    </subcellularLocation>
</comment>
<name>A0ABN0P0L8_TRELE</name>
<accession>A0ABN0P0L8</accession>
<reference evidence="7 8" key="1">
    <citation type="submission" date="2013-08" db="EMBL/GenBank/DDBJ databases">
        <authorList>
            <person name="Weinstock G."/>
            <person name="Sodergren E."/>
            <person name="Wylie T."/>
            <person name="Fulton L."/>
            <person name="Fulton R."/>
            <person name="Fronick C."/>
            <person name="O'Laughlin M."/>
            <person name="Godfrey J."/>
            <person name="Miner T."/>
            <person name="Herter B."/>
            <person name="Appelbaum E."/>
            <person name="Cordes M."/>
            <person name="Lek S."/>
            <person name="Wollam A."/>
            <person name="Pepin K.H."/>
            <person name="Palsikar V.B."/>
            <person name="Mitreva M."/>
            <person name="Wilson R.K."/>
        </authorList>
    </citation>
    <scope>NUCLEOTIDE SEQUENCE [LARGE SCALE GENOMIC DNA]</scope>
    <source>
        <strain evidence="7 8">ATCC 700332</strain>
    </source>
</reference>
<dbReference type="InterPro" id="IPR001851">
    <property type="entry name" value="ABC_transp_permease"/>
</dbReference>
<feature type="transmembrane region" description="Helical" evidence="6">
    <location>
        <begin position="314"/>
        <end position="334"/>
    </location>
</feature>
<evidence type="ECO:0000256" key="1">
    <source>
        <dbReference type="ARBA" id="ARBA00004651"/>
    </source>
</evidence>
<feature type="transmembrane region" description="Helical" evidence="6">
    <location>
        <begin position="80"/>
        <end position="99"/>
    </location>
</feature>
<evidence type="ECO:0000256" key="3">
    <source>
        <dbReference type="ARBA" id="ARBA00022692"/>
    </source>
</evidence>
<feature type="transmembrane region" description="Helical" evidence="6">
    <location>
        <begin position="45"/>
        <end position="68"/>
    </location>
</feature>
<organism evidence="7 8">
    <name type="scientific">Treponema lecithinolyticum ATCC 700332</name>
    <dbReference type="NCBI Taxonomy" id="1321815"/>
    <lineage>
        <taxon>Bacteria</taxon>
        <taxon>Pseudomonadati</taxon>
        <taxon>Spirochaetota</taxon>
        <taxon>Spirochaetia</taxon>
        <taxon>Spirochaetales</taxon>
        <taxon>Treponemataceae</taxon>
        <taxon>Treponema</taxon>
    </lineage>
</organism>
<dbReference type="EMBL" id="AWVH01000006">
    <property type="protein sequence ID" value="ERJ94087.1"/>
    <property type="molecule type" value="Genomic_DNA"/>
</dbReference>
<feature type="transmembrane region" description="Helical" evidence="6">
    <location>
        <begin position="242"/>
        <end position="262"/>
    </location>
</feature>
<dbReference type="PANTHER" id="PTHR47089:SF1">
    <property type="entry name" value="GUANOSINE ABC TRANSPORTER PERMEASE PROTEIN NUPP"/>
    <property type="match status" value="1"/>
</dbReference>
<gene>
    <name evidence="7" type="ORF">HMPREF9193_00442</name>
</gene>
<feature type="transmembrane region" description="Helical" evidence="6">
    <location>
        <begin position="282"/>
        <end position="302"/>
    </location>
</feature>
<comment type="caution">
    <text evidence="7">The sequence shown here is derived from an EMBL/GenBank/DDBJ whole genome shotgun (WGS) entry which is preliminary data.</text>
</comment>
<feature type="transmembrane region" description="Helical" evidence="6">
    <location>
        <begin position="105"/>
        <end position="129"/>
    </location>
</feature>
<protein>
    <submittedName>
        <fullName evidence="7">Branched-chain amino acid ABC transporter, permease protein</fullName>
    </submittedName>
</protein>
<evidence type="ECO:0000256" key="6">
    <source>
        <dbReference type="SAM" id="Phobius"/>
    </source>
</evidence>
<dbReference type="CDD" id="cd06580">
    <property type="entry name" value="TM_PBP1_transp_TpRbsC_like"/>
    <property type="match status" value="1"/>
</dbReference>
<keyword evidence="5 6" id="KW-0472">Membrane</keyword>
<sequence length="341" mass="35756">MKHNNLSYIAPAAALVTAMLIIALTAQNPVQTAFGFFTAVFTSPYYFGVWFNTAALLITAGTGAVLALQSGNINLGGESQIYIGGFCAAVIMNALLPAGAQISGFFSFFVLLAAACTAAAAASLTASAAAVLKIKRHISELISSFLLGAALIPIIDYTVSGPLRDKTKNLLALPLINEKLYIPDIPALSPLNGFVFFAIPIALCAAYFLYKTAAGYKFRISGSAEEFALYCAYPVRTISIGAMSLSGAFHGLTGFFAVAGIYHTCHSGFYAGMGWNALSAALIARAHPAALIPASFFLSYIFTGISRSSLSGRLSFDSGYLIQGAIILLISASFTGKKKIL</sequence>
<evidence type="ECO:0000256" key="2">
    <source>
        <dbReference type="ARBA" id="ARBA00022475"/>
    </source>
</evidence>
<evidence type="ECO:0000313" key="8">
    <source>
        <dbReference type="Proteomes" id="UP000016649"/>
    </source>
</evidence>
<keyword evidence="2" id="KW-1003">Cell membrane</keyword>
<feature type="transmembrane region" description="Helical" evidence="6">
    <location>
        <begin position="191"/>
        <end position="210"/>
    </location>
</feature>
<dbReference type="Pfam" id="PF02653">
    <property type="entry name" value="BPD_transp_2"/>
    <property type="match status" value="1"/>
</dbReference>